<dbReference type="InterPro" id="IPR013815">
    <property type="entry name" value="ATP_grasp_subdomain_1"/>
</dbReference>
<dbReference type="InterPro" id="IPR036637">
    <property type="entry name" value="Phosphohistidine_dom_sf"/>
</dbReference>
<dbReference type="PANTHER" id="PTHR22931:SF9">
    <property type="entry name" value="PYRUVATE, PHOSPHATE DIKINASE 1, CHLOROPLASTIC"/>
    <property type="match status" value="1"/>
</dbReference>
<dbReference type="Proteomes" id="UP001601992">
    <property type="component" value="Unassembled WGS sequence"/>
</dbReference>
<feature type="domain" description="Pyruvate phosphate dikinase AMP/ATP-binding" evidence="2">
    <location>
        <begin position="72"/>
        <end position="276"/>
    </location>
</feature>
<dbReference type="InterPro" id="IPR010121">
    <property type="entry name" value="Pyruvate_phosphate_dikinase"/>
</dbReference>
<evidence type="ECO:0000313" key="4">
    <source>
        <dbReference type="Proteomes" id="UP001601992"/>
    </source>
</evidence>
<dbReference type="Gene3D" id="3.50.30.10">
    <property type="entry name" value="Phosphohistidine domain"/>
    <property type="match status" value="1"/>
</dbReference>
<dbReference type="SUPFAM" id="SSF52009">
    <property type="entry name" value="Phosphohistidine domain"/>
    <property type="match status" value="1"/>
</dbReference>
<dbReference type="Pfam" id="PF01326">
    <property type="entry name" value="PPDK_N"/>
    <property type="match status" value="2"/>
</dbReference>
<proteinExistence type="predicted"/>
<gene>
    <name evidence="3" type="ORF">ACFYXQ_39150</name>
</gene>
<dbReference type="InterPro" id="IPR002192">
    <property type="entry name" value="PPDK_AMP/ATP-bd"/>
</dbReference>
<comment type="caution">
    <text evidence="3">The sequence shown here is derived from an EMBL/GenBank/DDBJ whole genome shotgun (WGS) entry which is preliminary data.</text>
</comment>
<dbReference type="InterPro" id="IPR008279">
    <property type="entry name" value="PEP-util_enz_mobile_dom"/>
</dbReference>
<dbReference type="SUPFAM" id="SSF56059">
    <property type="entry name" value="Glutathione synthetase ATP-binding domain-like"/>
    <property type="match status" value="1"/>
</dbReference>
<reference evidence="3 4" key="1">
    <citation type="submission" date="2024-10" db="EMBL/GenBank/DDBJ databases">
        <title>The Natural Products Discovery Center: Release of the First 8490 Sequenced Strains for Exploring Actinobacteria Biosynthetic Diversity.</title>
        <authorList>
            <person name="Kalkreuter E."/>
            <person name="Kautsar S.A."/>
            <person name="Yang D."/>
            <person name="Bader C.D."/>
            <person name="Teijaro C.N."/>
            <person name="Fluegel L."/>
            <person name="Davis C.M."/>
            <person name="Simpson J.R."/>
            <person name="Lauterbach L."/>
            <person name="Steele A.D."/>
            <person name="Gui C."/>
            <person name="Meng S."/>
            <person name="Li G."/>
            <person name="Viehrig K."/>
            <person name="Ye F."/>
            <person name="Su P."/>
            <person name="Kiefer A.F."/>
            <person name="Nichols A."/>
            <person name="Cepeda A.J."/>
            <person name="Yan W."/>
            <person name="Fan B."/>
            <person name="Jiang Y."/>
            <person name="Adhikari A."/>
            <person name="Zheng C.-J."/>
            <person name="Schuster L."/>
            <person name="Cowan T.M."/>
            <person name="Smanski M.J."/>
            <person name="Chevrette M.G."/>
            <person name="De Carvalho L.P.S."/>
            <person name="Shen B."/>
        </authorList>
    </citation>
    <scope>NUCLEOTIDE SEQUENCE [LARGE SCALE GENOMIC DNA]</scope>
    <source>
        <strain evidence="3 4">NPDC002593</strain>
    </source>
</reference>
<dbReference type="Gene3D" id="3.30.470.20">
    <property type="entry name" value="ATP-grasp fold, B domain"/>
    <property type="match status" value="1"/>
</dbReference>
<dbReference type="Pfam" id="PF00391">
    <property type="entry name" value="PEP-utilizers"/>
    <property type="match status" value="1"/>
</dbReference>
<feature type="domain" description="PEP-utilising enzyme mobile" evidence="1">
    <location>
        <begin position="416"/>
        <end position="497"/>
    </location>
</feature>
<dbReference type="RefSeq" id="WP_387406568.1">
    <property type="nucleotide sequence ID" value="NZ_JBIAQY010000021.1"/>
</dbReference>
<feature type="domain" description="Pyruvate phosphate dikinase AMP/ATP-binding" evidence="2">
    <location>
        <begin position="295"/>
        <end position="336"/>
    </location>
</feature>
<organism evidence="3 4">
    <name type="scientific">Nocardia jiangxiensis</name>
    <dbReference type="NCBI Taxonomy" id="282685"/>
    <lineage>
        <taxon>Bacteria</taxon>
        <taxon>Bacillati</taxon>
        <taxon>Actinomycetota</taxon>
        <taxon>Actinomycetes</taxon>
        <taxon>Mycobacteriales</taxon>
        <taxon>Nocardiaceae</taxon>
        <taxon>Nocardia</taxon>
    </lineage>
</organism>
<evidence type="ECO:0000259" key="2">
    <source>
        <dbReference type="Pfam" id="PF01326"/>
    </source>
</evidence>
<dbReference type="Gene3D" id="1.20.80.30">
    <property type="match status" value="1"/>
</dbReference>
<dbReference type="PANTHER" id="PTHR22931">
    <property type="entry name" value="PHOSPHOENOLPYRUVATE DIKINASE-RELATED"/>
    <property type="match status" value="1"/>
</dbReference>
<dbReference type="EMBL" id="JBIAQY010000021">
    <property type="protein sequence ID" value="MFF3573791.1"/>
    <property type="molecule type" value="Genomic_DNA"/>
</dbReference>
<dbReference type="Gene3D" id="3.30.1490.20">
    <property type="entry name" value="ATP-grasp fold, A domain"/>
    <property type="match status" value="1"/>
</dbReference>
<sequence>MPDRFPVYPFDHDHEASPRGLAEVLGGKGAGLAEMTSVLGLPVPPGFTIGIPVCREYRSGGWPEGLDAVLAEQCIRLGEKTGSRLGDDQEPLLLAVRSGSVKSMPGMLDTVLDLGLNPMTVEALARSSGDEVFAWDSYRRFLRMYGTTVLGCVPEALEPITGRGHGIDVLRAEVSRLRARIAEIARPVPDDPALQLRQAVEAVFRSWDSPRARAYREREGIPGDLGTAVNVQAMVFGNRGDDSGTGVVFTRDPSTGERVPYGDFLPRAQGEDVVAGGAHTMPVATMANSMPGIWRELQDVLHRLEVHYRDMCDVEFTVERGSLYLLQTRVGKRSPVAAVRCAVQMAGEPKIALTPAEAVERVPHALRLEARRNCLAEAGFGAVTRRPLTVGLGASPGRVSGRAVFSAEDAAEDEGEDPIVLVRPDTSPDDVAGMAASAGVLTGTGGLVSHAAVVARGWGIPAVVGAGELRIGDNGAELADGTRIEPGEIVTIDGFTGEVWRGTVNAEAIAAELEADIVATRLPELVTLAGWATESALVYHNRTWHKLGDHSRIE</sequence>
<evidence type="ECO:0000313" key="3">
    <source>
        <dbReference type="EMBL" id="MFF3573791.1"/>
    </source>
</evidence>
<keyword evidence="4" id="KW-1185">Reference proteome</keyword>
<dbReference type="Gene3D" id="1.10.189.10">
    <property type="entry name" value="Pyruvate Phosphate Dikinase, domain 2"/>
    <property type="match status" value="1"/>
</dbReference>
<evidence type="ECO:0000259" key="1">
    <source>
        <dbReference type="Pfam" id="PF00391"/>
    </source>
</evidence>
<name>A0ABW6SBV6_9NOCA</name>
<protein>
    <submittedName>
        <fullName evidence="3">PEP/pyruvate-binding domain-containing protein</fullName>
    </submittedName>
</protein>
<accession>A0ABW6SBV6</accession>